<dbReference type="PROSITE" id="PS50932">
    <property type="entry name" value="HTH_LACI_2"/>
    <property type="match status" value="1"/>
</dbReference>
<dbReference type="PANTHER" id="PTHR30146:SF138">
    <property type="entry name" value="TRANSCRIPTIONAL REGULATORY PROTEIN"/>
    <property type="match status" value="1"/>
</dbReference>
<keyword evidence="1" id="KW-0805">Transcription regulation</keyword>
<dbReference type="Proteomes" id="UP000229366">
    <property type="component" value="Unassembled WGS sequence"/>
</dbReference>
<dbReference type="Pfam" id="PF00532">
    <property type="entry name" value="Peripla_BP_1"/>
    <property type="match status" value="1"/>
</dbReference>
<evidence type="ECO:0000313" key="5">
    <source>
        <dbReference type="EMBL" id="PJI79172.1"/>
    </source>
</evidence>
<keyword evidence="3" id="KW-0804">Transcription</keyword>
<reference evidence="5 6" key="1">
    <citation type="submission" date="2017-11" db="EMBL/GenBank/DDBJ databases">
        <title>Genomic Encyclopedia of Type Strains, Phase III (KMG-III): the genomes of soil and plant-associated and newly described type strains.</title>
        <authorList>
            <person name="Whitman W."/>
        </authorList>
    </citation>
    <scope>NUCLEOTIDE SEQUENCE [LARGE SCALE GENOMIC DNA]</scope>
    <source>
        <strain evidence="5 6">UB-Domo-W1</strain>
    </source>
</reference>
<keyword evidence="6" id="KW-1185">Reference proteome</keyword>
<evidence type="ECO:0000256" key="3">
    <source>
        <dbReference type="ARBA" id="ARBA00023163"/>
    </source>
</evidence>
<sequence>MKKNIKSITINDVAVAAKVSTATVSRSINQPNTVSEALREQISDVIKKLGYIPNAGARSLMLRRSGTIGVVVPTLDNAIFAQGLAEFQRQLNQSGYQLLVASSNYDPAIEATQITNLLTRGVEGIALFGTSQQRDALKLLKTRNIPYIHVGSLSAPFNGYASGFDNREAIKLGVKYLLSQGHKQFGILTGITANNDRANDRVVGALELLSESRIYLKKEVIVECPYELEEARLGFKKLLLKNPKITAIICGNDVLALGALLEAQKQGLHIPGDISIIGFDDLEISRHLLPSLTTIHIDAIGMWSNAANHLTAQINRVTSLPQKIKTNVNLIIRESTSKAPKC</sequence>
<dbReference type="InterPro" id="IPR000843">
    <property type="entry name" value="HTH_LacI"/>
</dbReference>
<organism evidence="5 6">
    <name type="scientific">Polynucleobacter brandtiae</name>
    <dbReference type="NCBI Taxonomy" id="1938816"/>
    <lineage>
        <taxon>Bacteria</taxon>
        <taxon>Pseudomonadati</taxon>
        <taxon>Pseudomonadota</taxon>
        <taxon>Betaproteobacteria</taxon>
        <taxon>Burkholderiales</taxon>
        <taxon>Burkholderiaceae</taxon>
        <taxon>Polynucleobacter</taxon>
    </lineage>
</organism>
<dbReference type="Gene3D" id="1.10.260.40">
    <property type="entry name" value="lambda repressor-like DNA-binding domains"/>
    <property type="match status" value="1"/>
</dbReference>
<dbReference type="InterPro" id="IPR001761">
    <property type="entry name" value="Peripla_BP/Lac1_sug-bd_dom"/>
</dbReference>
<comment type="caution">
    <text evidence="5">The sequence shown here is derived from an EMBL/GenBank/DDBJ whole genome shotgun (WGS) entry which is preliminary data.</text>
</comment>
<dbReference type="InterPro" id="IPR010982">
    <property type="entry name" value="Lambda_DNA-bd_dom_sf"/>
</dbReference>
<dbReference type="PANTHER" id="PTHR30146">
    <property type="entry name" value="LACI-RELATED TRANSCRIPTIONAL REPRESSOR"/>
    <property type="match status" value="1"/>
</dbReference>
<dbReference type="GO" id="GO:0000976">
    <property type="term" value="F:transcription cis-regulatory region binding"/>
    <property type="evidence" value="ECO:0007669"/>
    <property type="project" value="TreeGrafter"/>
</dbReference>
<protein>
    <submittedName>
        <fullName evidence="5">LacI family transcriptional regulator</fullName>
    </submittedName>
</protein>
<dbReference type="SUPFAM" id="SSF47413">
    <property type="entry name" value="lambda repressor-like DNA-binding domains"/>
    <property type="match status" value="1"/>
</dbReference>
<dbReference type="CDD" id="cd01392">
    <property type="entry name" value="HTH_LacI"/>
    <property type="match status" value="1"/>
</dbReference>
<evidence type="ECO:0000313" key="6">
    <source>
        <dbReference type="Proteomes" id="UP000229366"/>
    </source>
</evidence>
<dbReference type="RefSeq" id="WP_100379610.1">
    <property type="nucleotide sequence ID" value="NZ_CBCSBW010000003.1"/>
</dbReference>
<feature type="domain" description="HTH lacI-type" evidence="4">
    <location>
        <begin position="8"/>
        <end position="62"/>
    </location>
</feature>
<proteinExistence type="predicted"/>
<dbReference type="EMBL" id="PGTX01000003">
    <property type="protein sequence ID" value="PJI79172.1"/>
    <property type="molecule type" value="Genomic_DNA"/>
</dbReference>
<dbReference type="CDD" id="cd06273">
    <property type="entry name" value="PBP1_LacI-like"/>
    <property type="match status" value="1"/>
</dbReference>
<evidence type="ECO:0000259" key="4">
    <source>
        <dbReference type="PROSITE" id="PS50932"/>
    </source>
</evidence>
<keyword evidence="2" id="KW-0238">DNA-binding</keyword>
<dbReference type="OrthoDB" id="8770688at2"/>
<gene>
    <name evidence="5" type="ORF">B0G85_1274</name>
</gene>
<dbReference type="AlphaFoldDB" id="A0A2M8VPT1"/>
<dbReference type="SUPFAM" id="SSF53822">
    <property type="entry name" value="Periplasmic binding protein-like I"/>
    <property type="match status" value="1"/>
</dbReference>
<accession>A0A2M8VPT1</accession>
<dbReference type="SMART" id="SM00354">
    <property type="entry name" value="HTH_LACI"/>
    <property type="match status" value="1"/>
</dbReference>
<evidence type="ECO:0000256" key="2">
    <source>
        <dbReference type="ARBA" id="ARBA00023125"/>
    </source>
</evidence>
<dbReference type="Pfam" id="PF00356">
    <property type="entry name" value="LacI"/>
    <property type="match status" value="1"/>
</dbReference>
<evidence type="ECO:0000256" key="1">
    <source>
        <dbReference type="ARBA" id="ARBA00023015"/>
    </source>
</evidence>
<dbReference type="GO" id="GO:0003700">
    <property type="term" value="F:DNA-binding transcription factor activity"/>
    <property type="evidence" value="ECO:0007669"/>
    <property type="project" value="TreeGrafter"/>
</dbReference>
<name>A0A2M8VPT1_9BURK</name>
<dbReference type="Gene3D" id="3.40.50.2300">
    <property type="match status" value="2"/>
</dbReference>
<dbReference type="InterPro" id="IPR028082">
    <property type="entry name" value="Peripla_BP_I"/>
</dbReference>